<accession>A0ABV2LWV6</accession>
<feature type="chain" id="PRO_5045139173" evidence="1">
    <location>
        <begin position="18"/>
        <end position="94"/>
    </location>
</feature>
<protein>
    <submittedName>
        <fullName evidence="2">Uncharacterized protein</fullName>
    </submittedName>
</protein>
<dbReference type="Proteomes" id="UP001549146">
    <property type="component" value="Unassembled WGS sequence"/>
</dbReference>
<evidence type="ECO:0000313" key="3">
    <source>
        <dbReference type="Proteomes" id="UP001549146"/>
    </source>
</evidence>
<organism evidence="2 3">
    <name type="scientific">Moheibacter stercoris</name>
    <dbReference type="NCBI Taxonomy" id="1628251"/>
    <lineage>
        <taxon>Bacteria</taxon>
        <taxon>Pseudomonadati</taxon>
        <taxon>Bacteroidota</taxon>
        <taxon>Flavobacteriia</taxon>
        <taxon>Flavobacteriales</taxon>
        <taxon>Weeksellaceae</taxon>
        <taxon>Moheibacter</taxon>
    </lineage>
</organism>
<dbReference type="EMBL" id="JBEPMO010000007">
    <property type="protein sequence ID" value="MET3731973.1"/>
    <property type="molecule type" value="Genomic_DNA"/>
</dbReference>
<name>A0ABV2LWV6_9FLAO</name>
<feature type="signal peptide" evidence="1">
    <location>
        <begin position="1"/>
        <end position="17"/>
    </location>
</feature>
<reference evidence="2 3" key="1">
    <citation type="submission" date="2024-06" db="EMBL/GenBank/DDBJ databases">
        <title>Genomic Encyclopedia of Type Strains, Phase IV (KMG-IV): sequencing the most valuable type-strain genomes for metagenomic binning, comparative biology and taxonomic classification.</title>
        <authorList>
            <person name="Goeker M."/>
        </authorList>
    </citation>
    <scope>NUCLEOTIDE SEQUENCE [LARGE SCALE GENOMIC DNA]</scope>
    <source>
        <strain evidence="2 3">DSM 29388</strain>
    </source>
</reference>
<evidence type="ECO:0000256" key="1">
    <source>
        <dbReference type="SAM" id="SignalP"/>
    </source>
</evidence>
<evidence type="ECO:0000313" key="2">
    <source>
        <dbReference type="EMBL" id="MET3731973.1"/>
    </source>
</evidence>
<proteinExistence type="predicted"/>
<comment type="caution">
    <text evidence="2">The sequence shown here is derived from an EMBL/GenBank/DDBJ whole genome shotgun (WGS) entry which is preliminary data.</text>
</comment>
<keyword evidence="3" id="KW-1185">Reference proteome</keyword>
<gene>
    <name evidence="2" type="ORF">ABID46_001555</name>
</gene>
<sequence length="94" mass="10627">MKAIGSVLLVCSVFCSAQFFEEYSDESTSFFESTNDIEFFQEMELGFYEEPDFGTDQGQPGDPNGVPINQIHILLVLSGMIIYGLNSKYLKNFF</sequence>
<dbReference type="RefSeq" id="WP_354508737.1">
    <property type="nucleotide sequence ID" value="NZ_JBEPMO010000007.1"/>
</dbReference>
<keyword evidence="1" id="KW-0732">Signal</keyword>